<dbReference type="Proteomes" id="UP000486903">
    <property type="component" value="Unassembled WGS sequence"/>
</dbReference>
<comment type="caution">
    <text evidence="1">The sequence shown here is derived from an EMBL/GenBank/DDBJ whole genome shotgun (WGS) entry which is preliminary data.</text>
</comment>
<dbReference type="EMBL" id="SXFB01000006">
    <property type="protein sequence ID" value="NFV26549.1"/>
    <property type="molecule type" value="Genomic_DNA"/>
</dbReference>
<protein>
    <submittedName>
        <fullName evidence="1">Uncharacterized protein</fullName>
    </submittedName>
</protein>
<name>A0A6B4JPS8_CLOBO</name>
<organism evidence="1 2">
    <name type="scientific">Clostridium botulinum</name>
    <dbReference type="NCBI Taxonomy" id="1491"/>
    <lineage>
        <taxon>Bacteria</taxon>
        <taxon>Bacillati</taxon>
        <taxon>Bacillota</taxon>
        <taxon>Clostridia</taxon>
        <taxon>Eubacteriales</taxon>
        <taxon>Clostridiaceae</taxon>
        <taxon>Clostridium</taxon>
    </lineage>
</organism>
<evidence type="ECO:0000313" key="1">
    <source>
        <dbReference type="EMBL" id="NFV26549.1"/>
    </source>
</evidence>
<dbReference type="AlphaFoldDB" id="A0A6B4JPS8"/>
<accession>A0A6B4JPS8</accession>
<dbReference type="RefSeq" id="WP_003373673.1">
    <property type="nucleotide sequence ID" value="NZ_JACBBA010000004.1"/>
</dbReference>
<evidence type="ECO:0000313" key="2">
    <source>
        <dbReference type="Proteomes" id="UP000486903"/>
    </source>
</evidence>
<proteinExistence type="predicted"/>
<gene>
    <name evidence="1" type="ORF">FDG31_10275</name>
</gene>
<reference evidence="1 2" key="1">
    <citation type="submission" date="2019-04" db="EMBL/GenBank/DDBJ databases">
        <title>Genome sequencing of Clostridium botulinum Groups I-IV and Clostridium butyricum.</title>
        <authorList>
            <person name="Brunt J."/>
            <person name="Van Vliet A.H.M."/>
            <person name="Stringer S.C."/>
            <person name="Carter A.T."/>
            <person name="Peck M.W."/>
        </authorList>
    </citation>
    <scope>NUCLEOTIDE SEQUENCE [LARGE SCALE GENOMIC DNA]</scope>
    <source>
        <strain evidence="1 2">BL81</strain>
    </source>
</reference>
<sequence>MNSYKKKILEARKQVLKLTIEQEKQIIEIYSKAASNLIDDILDMPDSRTKTHKIDCAKIINNYTKELYENLNNNILENTWESSYIQRKVILDLADQVAPNRHISDRLKNNITKISDNAVRTLIAGGYYEDGKTLSKRLWNITKENGKNIDTLIKTNIAGGANVRTLANELEKYVNPKKRLVSKSFKAGINSYKISYNAQRLARTSITHAAAETQIQNAKRNPFSLGLKWNLSASHSSRMHGKQDECDDREGKVYKPNDTPLQHPNCLCFFTEEVDIEKAIKELKEWSNGASNPKIDKWYEEEYTPKDISNKSTKTIARVDNKNGKIKISNIYLLNK</sequence>